<organism evidence="1">
    <name type="scientific">Siphoviridae sp. ctEIp38</name>
    <dbReference type="NCBI Taxonomy" id="2825394"/>
    <lineage>
        <taxon>Viruses</taxon>
        <taxon>Duplodnaviria</taxon>
        <taxon>Heunggongvirae</taxon>
        <taxon>Uroviricota</taxon>
        <taxon>Caudoviricetes</taxon>
    </lineage>
</organism>
<accession>A0A8S5QDD4</accession>
<name>A0A8S5QDD4_9CAUD</name>
<dbReference type="EMBL" id="BK015638">
    <property type="protein sequence ID" value="DAE17271.1"/>
    <property type="molecule type" value="Genomic_DNA"/>
</dbReference>
<evidence type="ECO:0000313" key="1">
    <source>
        <dbReference type="EMBL" id="DAE17271.1"/>
    </source>
</evidence>
<protein>
    <submittedName>
        <fullName evidence="1">Uncharacterized protein</fullName>
    </submittedName>
</protein>
<proteinExistence type="predicted"/>
<reference evidence="1" key="1">
    <citation type="journal article" date="2021" name="Proc. Natl. Acad. Sci. U.S.A.">
        <title>A Catalog of Tens of Thousands of Viruses from Human Metagenomes Reveals Hidden Associations with Chronic Diseases.</title>
        <authorList>
            <person name="Tisza M.J."/>
            <person name="Buck C.B."/>
        </authorList>
    </citation>
    <scope>NUCLEOTIDE SEQUENCE</scope>
    <source>
        <strain evidence="1">CtEIp38</strain>
    </source>
</reference>
<sequence length="39" mass="4550">MSTSTKWWGDFLRPPRKTSQPFFAAGPRVVKSHRQGAFW</sequence>